<dbReference type="Gene3D" id="3.40.190.290">
    <property type="match status" value="1"/>
</dbReference>
<sequence>MSILRMRILVLLDRYKKVTAVAHELNLKQPTVSFHMKKMEEEWGLTLFELKTGKVLLTEAGRTLHHYAQQIDGLYGEAQVRMQALRHTGRNPFIIGCTDTAALLLLQSAVFQNSQVPEDMLLSIRTSGEQELYAMLASGSIDLVLCGLELTHPALQCELVAEDELALIIPPDHPLTRYSGPGSYRLSGQPFALLNEESLMRIVRQWENEEQIALQVKQETDRVDFALQAVRTGGCLSILPARLNQQASSGSFPSIKLPGKLPVWKLYAAWRSDYPRPQLMQRVMDRLRVAMQG</sequence>
<evidence type="ECO:0000259" key="5">
    <source>
        <dbReference type="PROSITE" id="PS50931"/>
    </source>
</evidence>
<evidence type="ECO:0000256" key="3">
    <source>
        <dbReference type="ARBA" id="ARBA00023125"/>
    </source>
</evidence>
<dbReference type="InterPro" id="IPR050950">
    <property type="entry name" value="HTH-type_LysR_regulators"/>
</dbReference>
<dbReference type="SUPFAM" id="SSF46785">
    <property type="entry name" value="Winged helix' DNA-binding domain"/>
    <property type="match status" value="1"/>
</dbReference>
<dbReference type="InterPro" id="IPR036388">
    <property type="entry name" value="WH-like_DNA-bd_sf"/>
</dbReference>
<keyword evidence="2" id="KW-0805">Transcription regulation</keyword>
<dbReference type="PANTHER" id="PTHR30419">
    <property type="entry name" value="HTH-TYPE TRANSCRIPTIONAL REGULATOR YBHD"/>
    <property type="match status" value="1"/>
</dbReference>
<dbReference type="Proteomes" id="UP000612456">
    <property type="component" value="Unassembled WGS sequence"/>
</dbReference>
<dbReference type="InterPro" id="IPR011991">
    <property type="entry name" value="ArsR-like_HTH"/>
</dbReference>
<dbReference type="GO" id="GO:0003700">
    <property type="term" value="F:DNA-binding transcription factor activity"/>
    <property type="evidence" value="ECO:0007669"/>
    <property type="project" value="InterPro"/>
</dbReference>
<dbReference type="CDD" id="cd05466">
    <property type="entry name" value="PBP2_LTTR_substrate"/>
    <property type="match status" value="1"/>
</dbReference>
<proteinExistence type="inferred from homology"/>
<evidence type="ECO:0000256" key="2">
    <source>
        <dbReference type="ARBA" id="ARBA00023015"/>
    </source>
</evidence>
<evidence type="ECO:0000256" key="1">
    <source>
        <dbReference type="ARBA" id="ARBA00009437"/>
    </source>
</evidence>
<dbReference type="EMBL" id="BMHP01000001">
    <property type="protein sequence ID" value="GGD52684.1"/>
    <property type="molecule type" value="Genomic_DNA"/>
</dbReference>
<keyword evidence="4" id="KW-0804">Transcription</keyword>
<dbReference type="Pfam" id="PF03466">
    <property type="entry name" value="LysR_substrate"/>
    <property type="match status" value="1"/>
</dbReference>
<dbReference type="GO" id="GO:0003677">
    <property type="term" value="F:DNA binding"/>
    <property type="evidence" value="ECO:0007669"/>
    <property type="project" value="UniProtKB-KW"/>
</dbReference>
<reference evidence="6" key="2">
    <citation type="submission" date="2020-09" db="EMBL/GenBank/DDBJ databases">
        <authorList>
            <person name="Sun Q."/>
            <person name="Zhou Y."/>
        </authorList>
    </citation>
    <scope>NUCLEOTIDE SEQUENCE</scope>
    <source>
        <strain evidence="6">CGMCC 1.15178</strain>
    </source>
</reference>
<dbReference type="InterPro" id="IPR000847">
    <property type="entry name" value="LysR_HTH_N"/>
</dbReference>
<dbReference type="Gene3D" id="1.10.10.10">
    <property type="entry name" value="Winged helix-like DNA-binding domain superfamily/Winged helix DNA-binding domain"/>
    <property type="match status" value="1"/>
</dbReference>
<dbReference type="GO" id="GO:0005829">
    <property type="term" value="C:cytosol"/>
    <property type="evidence" value="ECO:0007669"/>
    <property type="project" value="TreeGrafter"/>
</dbReference>
<dbReference type="Pfam" id="PF00126">
    <property type="entry name" value="HTH_1"/>
    <property type="match status" value="1"/>
</dbReference>
<comment type="caution">
    <text evidence="6">The sequence shown here is derived from an EMBL/GenBank/DDBJ whole genome shotgun (WGS) entry which is preliminary data.</text>
</comment>
<dbReference type="InterPro" id="IPR036390">
    <property type="entry name" value="WH_DNA-bd_sf"/>
</dbReference>
<reference evidence="6" key="1">
    <citation type="journal article" date="2014" name="Int. J. Syst. Evol. Microbiol.">
        <title>Complete genome sequence of Corynebacterium casei LMG S-19264T (=DSM 44701T), isolated from a smear-ripened cheese.</title>
        <authorList>
            <consortium name="US DOE Joint Genome Institute (JGI-PGF)"/>
            <person name="Walter F."/>
            <person name="Albersmeier A."/>
            <person name="Kalinowski J."/>
            <person name="Ruckert C."/>
        </authorList>
    </citation>
    <scope>NUCLEOTIDE SEQUENCE</scope>
    <source>
        <strain evidence="6">CGMCC 1.15178</strain>
    </source>
</reference>
<keyword evidence="3" id="KW-0238">DNA-binding</keyword>
<dbReference type="PROSITE" id="PS50931">
    <property type="entry name" value="HTH_LYSR"/>
    <property type="match status" value="1"/>
</dbReference>
<evidence type="ECO:0000256" key="4">
    <source>
        <dbReference type="ARBA" id="ARBA00023163"/>
    </source>
</evidence>
<dbReference type="SUPFAM" id="SSF53850">
    <property type="entry name" value="Periplasmic binding protein-like II"/>
    <property type="match status" value="1"/>
</dbReference>
<dbReference type="InterPro" id="IPR005119">
    <property type="entry name" value="LysR_subst-bd"/>
</dbReference>
<dbReference type="CDD" id="cd00090">
    <property type="entry name" value="HTH_ARSR"/>
    <property type="match status" value="1"/>
</dbReference>
<feature type="domain" description="HTH lysR-type" evidence="5">
    <location>
        <begin position="1"/>
        <end position="58"/>
    </location>
</feature>
<accession>A0A917DN21</accession>
<dbReference type="AlphaFoldDB" id="A0A917DN21"/>
<name>A0A917DN21_9BACL</name>
<keyword evidence="7" id="KW-1185">Reference proteome</keyword>
<comment type="similarity">
    <text evidence="1">Belongs to the LysR transcriptional regulatory family.</text>
</comment>
<dbReference type="RefSeq" id="WP_188989268.1">
    <property type="nucleotide sequence ID" value="NZ_BMHP01000001.1"/>
</dbReference>
<dbReference type="PANTHER" id="PTHR30419:SF8">
    <property type="entry name" value="NITROGEN ASSIMILATION TRANSCRIPTIONAL ACTIVATOR-RELATED"/>
    <property type="match status" value="1"/>
</dbReference>
<gene>
    <name evidence="6" type="ORF">GCM10010911_07820</name>
</gene>
<protein>
    <submittedName>
        <fullName evidence="6">LysR family transcriptional regulator</fullName>
    </submittedName>
</protein>
<evidence type="ECO:0000313" key="6">
    <source>
        <dbReference type="EMBL" id="GGD52684.1"/>
    </source>
</evidence>
<organism evidence="6 7">
    <name type="scientific">Paenibacillus nasutitermitis</name>
    <dbReference type="NCBI Taxonomy" id="1652958"/>
    <lineage>
        <taxon>Bacteria</taxon>
        <taxon>Bacillati</taxon>
        <taxon>Bacillota</taxon>
        <taxon>Bacilli</taxon>
        <taxon>Bacillales</taxon>
        <taxon>Paenibacillaceae</taxon>
        <taxon>Paenibacillus</taxon>
    </lineage>
</organism>
<evidence type="ECO:0000313" key="7">
    <source>
        <dbReference type="Proteomes" id="UP000612456"/>
    </source>
</evidence>